<evidence type="ECO:0000256" key="3">
    <source>
        <dbReference type="ARBA" id="ARBA00022737"/>
    </source>
</evidence>
<dbReference type="PRINTS" id="PR00320">
    <property type="entry name" value="GPROTEINBRPT"/>
</dbReference>
<dbReference type="InterPro" id="IPR016346">
    <property type="entry name" value="G-protein_beta_1-5"/>
</dbReference>
<dbReference type="STRING" id="10195.A0A3M7PQG5"/>
<feature type="region of interest" description="Disordered" evidence="7">
    <location>
        <begin position="1"/>
        <end position="22"/>
    </location>
</feature>
<dbReference type="Proteomes" id="UP000276133">
    <property type="component" value="Unassembled WGS sequence"/>
</dbReference>
<dbReference type="OrthoDB" id="10255630at2759"/>
<evidence type="ECO:0000256" key="2">
    <source>
        <dbReference type="ARBA" id="ARBA00022574"/>
    </source>
</evidence>
<dbReference type="SUPFAM" id="SSF50978">
    <property type="entry name" value="WD40 repeat-like"/>
    <property type="match status" value="1"/>
</dbReference>
<dbReference type="PROSITE" id="PS50082">
    <property type="entry name" value="WD_REPEATS_2"/>
    <property type="match status" value="5"/>
</dbReference>
<dbReference type="InterPro" id="IPR001632">
    <property type="entry name" value="WD40_G-protein_beta-like"/>
</dbReference>
<keyword evidence="2 5" id="KW-0853">WD repeat</keyword>
<gene>
    <name evidence="8" type="ORF">BpHYR1_019752</name>
</gene>
<feature type="repeat" description="WD" evidence="5">
    <location>
        <begin position="253"/>
        <end position="294"/>
    </location>
</feature>
<dbReference type="PRINTS" id="PR00319">
    <property type="entry name" value="GPROTEINB"/>
</dbReference>
<dbReference type="InterPro" id="IPR001680">
    <property type="entry name" value="WD40_rpt"/>
</dbReference>
<dbReference type="PROSITE" id="PS50294">
    <property type="entry name" value="WD_REPEATS_REGION"/>
    <property type="match status" value="5"/>
</dbReference>
<proteinExistence type="inferred from homology"/>
<dbReference type="GO" id="GO:0007165">
    <property type="term" value="P:signal transduction"/>
    <property type="evidence" value="ECO:0007669"/>
    <property type="project" value="UniProtKB-KW"/>
</dbReference>
<evidence type="ECO:0000313" key="9">
    <source>
        <dbReference type="Proteomes" id="UP000276133"/>
    </source>
</evidence>
<dbReference type="Pfam" id="PF25391">
    <property type="entry name" value="WD40_Gbeta"/>
    <property type="match status" value="1"/>
</dbReference>
<dbReference type="SMART" id="SM00320">
    <property type="entry name" value="WD40"/>
    <property type="match status" value="7"/>
</dbReference>
<dbReference type="Gene3D" id="2.130.10.10">
    <property type="entry name" value="YVTN repeat-like/Quinoprotein amine dehydrogenase"/>
    <property type="match status" value="1"/>
</dbReference>
<reference evidence="8 9" key="1">
    <citation type="journal article" date="2018" name="Sci. Rep.">
        <title>Genomic signatures of local adaptation to the degree of environmental predictability in rotifers.</title>
        <authorList>
            <person name="Franch-Gras L."/>
            <person name="Hahn C."/>
            <person name="Garcia-Roger E.M."/>
            <person name="Carmona M.J."/>
            <person name="Serra M."/>
            <person name="Gomez A."/>
        </authorList>
    </citation>
    <scope>NUCLEOTIDE SEQUENCE [LARGE SCALE GENOMIC DNA]</scope>
    <source>
        <strain evidence="8">HYR1</strain>
    </source>
</reference>
<feature type="repeat" description="WD" evidence="5">
    <location>
        <begin position="339"/>
        <end position="371"/>
    </location>
</feature>
<keyword evidence="4" id="KW-0807">Transducer</keyword>
<dbReference type="InterPro" id="IPR020472">
    <property type="entry name" value="WD40_PAC1"/>
</dbReference>
<keyword evidence="6" id="KW-0175">Coiled coil</keyword>
<keyword evidence="9" id="KW-1185">Reference proteome</keyword>
<feature type="coiled-coil region" evidence="6">
    <location>
        <begin position="32"/>
        <end position="59"/>
    </location>
</feature>
<feature type="repeat" description="WD" evidence="5">
    <location>
        <begin position="167"/>
        <end position="208"/>
    </location>
</feature>
<feature type="repeat" description="WD" evidence="5">
    <location>
        <begin position="79"/>
        <end position="120"/>
    </location>
</feature>
<evidence type="ECO:0000256" key="4">
    <source>
        <dbReference type="ARBA" id="ARBA00023224"/>
    </source>
</evidence>
<sequence length="371" mass="40891">MSAIVDEPSRISPLTQNGDLHSLHHAANGDTIEELTKEVEVLKKKLEEERAKFNDVALNVVAQKLDPITSFQLKSRRSLKGHQSKVLALDWSCDKRHIASSSQDGKLVIWDAFSTNKEHVVTMPTTWVMTCAYAPTGSCVTCGGLDNKITLYKLSTDEDISKQKRVIASHTNYISCNQFVFSDQQLLTGSGDSTLKLWDVETGQLMQTFQGHQADVMCLDISPSEAGNIFLSGSADHVALVWDIRSGQYVQIFDGHESDVNSVKFHPSGDAFASGSDDATCRLFDLRADRQVGIYKKDSILFACNSVDLSLSGRLLFAGYNDYCINVWDTLKSVRVSILYAHENRVTSVQVSPDGAALASASWDSTIKVWA</sequence>
<dbReference type="PIRSF" id="PIRSF002394">
    <property type="entry name" value="GN-bd_beta"/>
    <property type="match status" value="1"/>
</dbReference>
<dbReference type="InterPro" id="IPR015943">
    <property type="entry name" value="WD40/YVTN_repeat-like_dom_sf"/>
</dbReference>
<name>A0A3M7PQG5_BRAPC</name>
<evidence type="ECO:0000256" key="6">
    <source>
        <dbReference type="SAM" id="Coils"/>
    </source>
</evidence>
<comment type="caution">
    <text evidence="8">The sequence shown here is derived from an EMBL/GenBank/DDBJ whole genome shotgun (WGS) entry which is preliminary data.</text>
</comment>
<protein>
    <submittedName>
        <fullName evidence="8">Guanine nucleotide-binding subunit beta-5</fullName>
    </submittedName>
</protein>
<evidence type="ECO:0000256" key="7">
    <source>
        <dbReference type="SAM" id="MobiDB-lite"/>
    </source>
</evidence>
<dbReference type="InterPro" id="IPR036322">
    <property type="entry name" value="WD40_repeat_dom_sf"/>
</dbReference>
<dbReference type="EMBL" id="REGN01009497">
    <property type="protein sequence ID" value="RNA01031.1"/>
    <property type="molecule type" value="Genomic_DNA"/>
</dbReference>
<feature type="repeat" description="WD" evidence="5">
    <location>
        <begin position="209"/>
        <end position="252"/>
    </location>
</feature>
<dbReference type="PROSITE" id="PS00678">
    <property type="entry name" value="WD_REPEATS_1"/>
    <property type="match status" value="1"/>
</dbReference>
<comment type="similarity">
    <text evidence="1">Belongs to the WD repeat G protein beta family.</text>
</comment>
<keyword evidence="3" id="KW-0677">Repeat</keyword>
<evidence type="ECO:0000256" key="1">
    <source>
        <dbReference type="ARBA" id="ARBA00009768"/>
    </source>
</evidence>
<dbReference type="AlphaFoldDB" id="A0A3M7PQG5"/>
<dbReference type="PANTHER" id="PTHR19850">
    <property type="entry name" value="GUANINE NUCLEOTIDE-BINDING PROTEIN BETA G PROTEIN BETA"/>
    <property type="match status" value="1"/>
</dbReference>
<evidence type="ECO:0000256" key="5">
    <source>
        <dbReference type="PROSITE-ProRule" id="PRU00221"/>
    </source>
</evidence>
<accession>A0A3M7PQG5</accession>
<dbReference type="CDD" id="cd00200">
    <property type="entry name" value="WD40"/>
    <property type="match status" value="1"/>
</dbReference>
<organism evidence="8 9">
    <name type="scientific">Brachionus plicatilis</name>
    <name type="common">Marine rotifer</name>
    <name type="synonym">Brachionus muelleri</name>
    <dbReference type="NCBI Taxonomy" id="10195"/>
    <lineage>
        <taxon>Eukaryota</taxon>
        <taxon>Metazoa</taxon>
        <taxon>Spiralia</taxon>
        <taxon>Gnathifera</taxon>
        <taxon>Rotifera</taxon>
        <taxon>Eurotatoria</taxon>
        <taxon>Monogononta</taxon>
        <taxon>Pseudotrocha</taxon>
        <taxon>Ploima</taxon>
        <taxon>Brachionidae</taxon>
        <taxon>Brachionus</taxon>
    </lineage>
</organism>
<evidence type="ECO:0000313" key="8">
    <source>
        <dbReference type="EMBL" id="RNA01031.1"/>
    </source>
</evidence>
<dbReference type="InterPro" id="IPR019775">
    <property type="entry name" value="WD40_repeat_CS"/>
</dbReference>